<evidence type="ECO:0000256" key="3">
    <source>
        <dbReference type="SAM" id="MobiDB-lite"/>
    </source>
</evidence>
<protein>
    <recommendedName>
        <fullName evidence="1">40S ribosomal protein S2</fullName>
    </recommendedName>
</protein>
<dbReference type="InterPro" id="IPR000851">
    <property type="entry name" value="Ribosomal_uS5"/>
</dbReference>
<evidence type="ECO:0000259" key="4">
    <source>
        <dbReference type="PROSITE" id="PS50881"/>
    </source>
</evidence>
<dbReference type="InterPro" id="IPR013810">
    <property type="entry name" value="Ribosomal_uS5_N"/>
</dbReference>
<dbReference type="SUPFAM" id="SSF54768">
    <property type="entry name" value="dsRNA-binding domain-like"/>
    <property type="match status" value="1"/>
</dbReference>
<accession>A0A8C2UJQ2</accession>
<evidence type="ECO:0000256" key="2">
    <source>
        <dbReference type="PROSITE-ProRule" id="PRU00268"/>
    </source>
</evidence>
<dbReference type="GeneTree" id="ENSGT00940000154326"/>
<keyword evidence="2" id="KW-0689">Ribosomal protein</keyword>
<dbReference type="PANTHER" id="PTHR13718">
    <property type="entry name" value="RIBOSOMAL S SUBUNIT"/>
    <property type="match status" value="1"/>
</dbReference>
<evidence type="ECO:0000256" key="1">
    <source>
        <dbReference type="ARBA" id="ARBA00035407"/>
    </source>
</evidence>
<feature type="region of interest" description="Disordered" evidence="3">
    <location>
        <begin position="1"/>
        <end position="56"/>
    </location>
</feature>
<dbReference type="InterPro" id="IPR018192">
    <property type="entry name" value="Ribosomal_uS5_N_CS"/>
</dbReference>
<organism evidence="5 6">
    <name type="scientific">Chinchilla lanigera</name>
    <name type="common">Long-tailed chinchilla</name>
    <name type="synonym">Chinchilla villidera</name>
    <dbReference type="NCBI Taxonomy" id="34839"/>
    <lineage>
        <taxon>Eukaryota</taxon>
        <taxon>Metazoa</taxon>
        <taxon>Chordata</taxon>
        <taxon>Craniata</taxon>
        <taxon>Vertebrata</taxon>
        <taxon>Euteleostomi</taxon>
        <taxon>Mammalia</taxon>
        <taxon>Eutheria</taxon>
        <taxon>Euarchontoglires</taxon>
        <taxon>Glires</taxon>
        <taxon>Rodentia</taxon>
        <taxon>Hystricomorpha</taxon>
        <taxon>Chinchillidae</taxon>
        <taxon>Chinchilla</taxon>
    </lineage>
</organism>
<feature type="compositionally biased region" description="Gly residues" evidence="3">
    <location>
        <begin position="7"/>
        <end position="31"/>
    </location>
</feature>
<dbReference type="Pfam" id="PF00333">
    <property type="entry name" value="Ribosomal_S5"/>
    <property type="match status" value="1"/>
</dbReference>
<keyword evidence="6" id="KW-1185">Reference proteome</keyword>
<dbReference type="Ensembl" id="ENSCLAT00000001091.1">
    <property type="protein sequence ID" value="ENSCLAP00000001052.1"/>
    <property type="gene ID" value="ENSCLAG00000000810.1"/>
</dbReference>
<proteinExistence type="predicted"/>
<feature type="domain" description="S5 DRBM" evidence="4">
    <location>
        <begin position="108"/>
        <end position="171"/>
    </location>
</feature>
<evidence type="ECO:0000313" key="5">
    <source>
        <dbReference type="Ensembl" id="ENSCLAP00000001052.1"/>
    </source>
</evidence>
<reference evidence="5" key="1">
    <citation type="submission" date="2025-08" db="UniProtKB">
        <authorList>
            <consortium name="Ensembl"/>
        </authorList>
    </citation>
    <scope>IDENTIFICATION</scope>
</reference>
<keyword evidence="2" id="KW-0687">Ribonucleoprotein</keyword>
<dbReference type="PROSITE" id="PS00585">
    <property type="entry name" value="RIBOSOMAL_S5"/>
    <property type="match status" value="1"/>
</dbReference>
<dbReference type="Gene3D" id="3.30.160.20">
    <property type="match status" value="1"/>
</dbReference>
<dbReference type="FunFam" id="3.30.160.20:FF:000133">
    <property type="entry name" value="40S ribosomal protein S2"/>
    <property type="match status" value="1"/>
</dbReference>
<dbReference type="GO" id="GO:0003735">
    <property type="term" value="F:structural constituent of ribosome"/>
    <property type="evidence" value="ECO:0007669"/>
    <property type="project" value="UniProtKB-UniRule"/>
</dbReference>
<reference evidence="5" key="2">
    <citation type="submission" date="2025-09" db="UniProtKB">
        <authorList>
            <consortium name="Ensembl"/>
        </authorList>
    </citation>
    <scope>IDENTIFICATION</scope>
</reference>
<dbReference type="Proteomes" id="UP000694398">
    <property type="component" value="Unassembled WGS sequence"/>
</dbReference>
<name>A0A8C2UJQ2_CHILA</name>
<dbReference type="PANTHER" id="PTHR13718:SF4">
    <property type="entry name" value="40S RIBOSOMAL PROTEIN S2"/>
    <property type="match status" value="1"/>
</dbReference>
<dbReference type="GO" id="GO:0006412">
    <property type="term" value="P:translation"/>
    <property type="evidence" value="ECO:0007669"/>
    <property type="project" value="InterPro"/>
</dbReference>
<dbReference type="GO" id="GO:0003723">
    <property type="term" value="F:RNA binding"/>
    <property type="evidence" value="ECO:0007669"/>
    <property type="project" value="InterPro"/>
</dbReference>
<dbReference type="GO" id="GO:0022627">
    <property type="term" value="C:cytosolic small ribosomal subunit"/>
    <property type="evidence" value="ECO:0007669"/>
    <property type="project" value="TreeGrafter"/>
</dbReference>
<sequence length="203" mass="21603">MADDAGAAGGPGGPGMGGRSGLRGGFGSGLRGRGRSRGLGRGRGRGRGARSGKPEDKKWIPVTKLGRLVKDMKIKSLEEIYLFSSPIKESECLGYFSLIIDFFLGTSLKDEVLKIMPVQKQARAGQQTRFKAFVATGDYNGHAGLGVKCSREVATAVRGAIIPAKGSWGNKIGEPHTVPWAALLLWATLLRPPLMPYPRPTAT</sequence>
<dbReference type="AlphaFoldDB" id="A0A8C2UJQ2"/>
<feature type="compositionally biased region" description="Basic residues" evidence="3">
    <location>
        <begin position="32"/>
        <end position="50"/>
    </location>
</feature>
<dbReference type="PROSITE" id="PS50881">
    <property type="entry name" value="S5_DSRBD"/>
    <property type="match status" value="1"/>
</dbReference>
<evidence type="ECO:0000313" key="6">
    <source>
        <dbReference type="Proteomes" id="UP000694398"/>
    </source>
</evidence>